<keyword evidence="2" id="KW-0489">Methyltransferase</keyword>
<evidence type="ECO:0000256" key="5">
    <source>
        <dbReference type="ARBA" id="ARBA00039112"/>
    </source>
</evidence>
<dbReference type="Gene3D" id="3.40.50.150">
    <property type="entry name" value="Vaccinia Virus protein VP39"/>
    <property type="match status" value="1"/>
</dbReference>
<feature type="binding site" evidence="11">
    <location>
        <position position="132"/>
    </location>
    <ligand>
        <name>S-adenosyl-L-methionine</name>
        <dbReference type="ChEBI" id="CHEBI:59789"/>
    </ligand>
</feature>
<protein>
    <recommendedName>
        <fullName evidence="6">Alpha N-terminal protein methyltransferase 1</fullName>
        <ecNumber evidence="5">2.1.1.244</ecNumber>
    </recommendedName>
    <alternativeName>
        <fullName evidence="7">X-Pro-Lys N-terminal protein methyltransferase 1</fullName>
    </alternativeName>
</protein>
<accession>A0A7I8VXK3</accession>
<comment type="caution">
    <text evidence="12">The sequence shown here is derived from an EMBL/GenBank/DDBJ whole genome shotgun (WGS) entry which is preliminary data.</text>
</comment>
<feature type="binding site" evidence="11">
    <location>
        <position position="66"/>
    </location>
    <ligand>
        <name>S-adenosyl-L-methionine</name>
        <dbReference type="ChEBI" id="CHEBI:59789"/>
    </ligand>
</feature>
<dbReference type="FunFam" id="3.40.50.150:FF:000025">
    <property type="entry name" value="N-terminal Xaa-Pro-Lys N-methyltransferase 1"/>
    <property type="match status" value="1"/>
</dbReference>
<dbReference type="PANTHER" id="PTHR12753">
    <property type="entry name" value="AD-003 - RELATED"/>
    <property type="match status" value="1"/>
</dbReference>
<keyword evidence="3" id="KW-0808">Transferase</keyword>
<evidence type="ECO:0000256" key="7">
    <source>
        <dbReference type="ARBA" id="ARBA00043129"/>
    </source>
</evidence>
<evidence type="ECO:0000313" key="13">
    <source>
        <dbReference type="Proteomes" id="UP000549394"/>
    </source>
</evidence>
<evidence type="ECO:0000256" key="10">
    <source>
        <dbReference type="ARBA" id="ARBA00048167"/>
    </source>
</evidence>
<dbReference type="PIRSF" id="PIRSF016958">
    <property type="entry name" value="DUF858_MeTrfase_lik"/>
    <property type="match status" value="1"/>
</dbReference>
<organism evidence="12 13">
    <name type="scientific">Dimorphilus gyrociliatus</name>
    <dbReference type="NCBI Taxonomy" id="2664684"/>
    <lineage>
        <taxon>Eukaryota</taxon>
        <taxon>Metazoa</taxon>
        <taxon>Spiralia</taxon>
        <taxon>Lophotrochozoa</taxon>
        <taxon>Annelida</taxon>
        <taxon>Polychaeta</taxon>
        <taxon>Polychaeta incertae sedis</taxon>
        <taxon>Dinophilidae</taxon>
        <taxon>Dimorphilus</taxon>
    </lineage>
</organism>
<dbReference type="CDD" id="cd02440">
    <property type="entry name" value="AdoMet_MTases"/>
    <property type="match status" value="1"/>
</dbReference>
<evidence type="ECO:0000256" key="4">
    <source>
        <dbReference type="ARBA" id="ARBA00022691"/>
    </source>
</evidence>
<evidence type="ECO:0000256" key="3">
    <source>
        <dbReference type="ARBA" id="ARBA00022679"/>
    </source>
</evidence>
<comment type="catalytic activity">
    <reaction evidence="9">
        <text>N-terminal L-prolyl-L-prolyl-L-lysyl-[protein] + 2 S-adenosyl-L-methionine = N-terminal N,N-dimethyl-L-prolyl-L-prolyl-L-lysyl-[protein] + 2 S-adenosyl-L-homocysteine + 2 H(+)</text>
        <dbReference type="Rhea" id="RHEA:54736"/>
        <dbReference type="Rhea" id="RHEA-COMP:13787"/>
        <dbReference type="Rhea" id="RHEA-COMP:13974"/>
        <dbReference type="ChEBI" id="CHEBI:15378"/>
        <dbReference type="ChEBI" id="CHEBI:57856"/>
        <dbReference type="ChEBI" id="CHEBI:59789"/>
        <dbReference type="ChEBI" id="CHEBI:138059"/>
        <dbReference type="ChEBI" id="CHEBI:138318"/>
        <dbReference type="EC" id="2.1.1.244"/>
    </reaction>
</comment>
<dbReference type="Proteomes" id="UP000549394">
    <property type="component" value="Unassembled WGS sequence"/>
</dbReference>
<dbReference type="InterPro" id="IPR008576">
    <property type="entry name" value="MeTrfase_NTM1"/>
</dbReference>
<dbReference type="SUPFAM" id="SSF53335">
    <property type="entry name" value="S-adenosyl-L-methionine-dependent methyltransferases"/>
    <property type="match status" value="1"/>
</dbReference>
<dbReference type="EMBL" id="CAJFCJ010000009">
    <property type="protein sequence ID" value="CAD5119316.1"/>
    <property type="molecule type" value="Genomic_DNA"/>
</dbReference>
<keyword evidence="13" id="KW-1185">Reference proteome</keyword>
<dbReference type="GO" id="GO:0032259">
    <property type="term" value="P:methylation"/>
    <property type="evidence" value="ECO:0007669"/>
    <property type="project" value="UniProtKB-KW"/>
</dbReference>
<evidence type="ECO:0000256" key="8">
    <source>
        <dbReference type="ARBA" id="ARBA00047306"/>
    </source>
</evidence>
<proteinExistence type="inferred from homology"/>
<evidence type="ECO:0000313" key="12">
    <source>
        <dbReference type="EMBL" id="CAD5119316.1"/>
    </source>
</evidence>
<sequence length="221" mass="24726">MAGQETDDFYKDAVNYWSNIPDTIDGMLGGFARLSSSDVGQSMTFLKKIIQGPGALTEPEVALDCGAGIGRVSKRLLLPVFNTVDLVEVNPKFLKTAETYLGELSSKVGNYFPVGLQSFTPESGRYNVIWNQWVLGHLTDKDLVEYFKRCKKGLKENGVIVAKENVSGGEDYDFDEVDSSYTRPKEALLKLFEEAGLKVIREEKQKHFPKDVYAVFMFALQ</sequence>
<dbReference type="AlphaFoldDB" id="A0A7I8VXK3"/>
<dbReference type="GO" id="GO:0071885">
    <property type="term" value="F:N-terminal protein N-methyltransferase activity"/>
    <property type="evidence" value="ECO:0007669"/>
    <property type="project" value="UniProtKB-EC"/>
</dbReference>
<feature type="binding site" evidence="11">
    <location>
        <begin position="116"/>
        <end position="117"/>
    </location>
    <ligand>
        <name>S-adenosyl-L-methionine</name>
        <dbReference type="ChEBI" id="CHEBI:59789"/>
    </ligand>
</feature>
<name>A0A7I8VXK3_9ANNE</name>
<dbReference type="Pfam" id="PF05891">
    <property type="entry name" value="Methyltransf_PK"/>
    <property type="match status" value="1"/>
</dbReference>
<dbReference type="InterPro" id="IPR029063">
    <property type="entry name" value="SAM-dependent_MTases_sf"/>
</dbReference>
<evidence type="ECO:0000256" key="9">
    <source>
        <dbReference type="ARBA" id="ARBA00047885"/>
    </source>
</evidence>
<dbReference type="OrthoDB" id="1298661at2759"/>
<dbReference type="PANTHER" id="PTHR12753:SF0">
    <property type="entry name" value="ALPHA N-TERMINAL PROTEIN METHYLTRANSFERASE 1"/>
    <property type="match status" value="1"/>
</dbReference>
<dbReference type="GO" id="GO:0005737">
    <property type="term" value="C:cytoplasm"/>
    <property type="evidence" value="ECO:0007669"/>
    <property type="project" value="TreeGrafter"/>
</dbReference>
<evidence type="ECO:0000256" key="1">
    <source>
        <dbReference type="ARBA" id="ARBA00009059"/>
    </source>
</evidence>
<keyword evidence="4 11" id="KW-0949">S-adenosyl-L-methionine</keyword>
<evidence type="ECO:0000256" key="6">
    <source>
        <dbReference type="ARBA" id="ARBA00039449"/>
    </source>
</evidence>
<feature type="binding site" evidence="11">
    <location>
        <position position="71"/>
    </location>
    <ligand>
        <name>S-adenosyl-L-methionine</name>
        <dbReference type="ChEBI" id="CHEBI:59789"/>
    </ligand>
</feature>
<comment type="similarity">
    <text evidence="1">Belongs to the methyltransferase superfamily. NTM1 family.</text>
</comment>
<comment type="catalytic activity">
    <reaction evidence="10">
        <text>N-terminal L-alanyl-L-prolyl-L-lysyl-[protein] + 3 S-adenosyl-L-methionine = N-terminal N,N,N-trimethyl-L-alanyl-L-prolyl-L-lysyl-[protein] + 3 S-adenosyl-L-homocysteine + 3 H(+)</text>
        <dbReference type="Rhea" id="RHEA:54712"/>
        <dbReference type="Rhea" id="RHEA-COMP:13785"/>
        <dbReference type="Rhea" id="RHEA-COMP:13971"/>
        <dbReference type="ChEBI" id="CHEBI:15378"/>
        <dbReference type="ChEBI" id="CHEBI:57856"/>
        <dbReference type="ChEBI" id="CHEBI:59789"/>
        <dbReference type="ChEBI" id="CHEBI:138057"/>
        <dbReference type="ChEBI" id="CHEBI:138315"/>
        <dbReference type="EC" id="2.1.1.244"/>
    </reaction>
</comment>
<comment type="catalytic activity">
    <reaction evidence="8">
        <text>N-terminal L-seryl-L-prolyl-L-lysyl-[protein] + 3 S-adenosyl-L-methionine = N-terminal N,N,N-trimethyl-L-seryl-L-prolyl-L-lysyl-[protein] + 3 S-adenosyl-L-homocysteine + 3 H(+)</text>
        <dbReference type="Rhea" id="RHEA:54724"/>
        <dbReference type="Rhea" id="RHEA-COMP:13789"/>
        <dbReference type="Rhea" id="RHEA-COMP:13973"/>
        <dbReference type="ChEBI" id="CHEBI:15378"/>
        <dbReference type="ChEBI" id="CHEBI:57856"/>
        <dbReference type="ChEBI" id="CHEBI:59789"/>
        <dbReference type="ChEBI" id="CHEBI:138061"/>
        <dbReference type="ChEBI" id="CHEBI:138317"/>
        <dbReference type="EC" id="2.1.1.244"/>
    </reaction>
</comment>
<evidence type="ECO:0000256" key="11">
    <source>
        <dbReference type="PIRSR" id="PIRSR016958-1"/>
    </source>
</evidence>
<evidence type="ECO:0000256" key="2">
    <source>
        <dbReference type="ARBA" id="ARBA00022603"/>
    </source>
</evidence>
<reference evidence="12 13" key="1">
    <citation type="submission" date="2020-08" db="EMBL/GenBank/DDBJ databases">
        <authorList>
            <person name="Hejnol A."/>
        </authorList>
    </citation>
    <scope>NUCLEOTIDE SEQUENCE [LARGE SCALE GENOMIC DNA]</scope>
</reference>
<gene>
    <name evidence="12" type="ORF">DGYR_LOCUS7576</name>
</gene>
<dbReference type="EC" id="2.1.1.244" evidence="5"/>